<dbReference type="InterPro" id="IPR009072">
    <property type="entry name" value="Histone-fold"/>
</dbReference>
<feature type="region of interest" description="Disordered" evidence="2">
    <location>
        <begin position="88"/>
        <end position="207"/>
    </location>
</feature>
<dbReference type="STRING" id="1507870.A0A1V8SJT1"/>
<keyword evidence="1" id="KW-0863">Zinc-finger</keyword>
<evidence type="ECO:0000313" key="5">
    <source>
        <dbReference type="EMBL" id="OQN99402.1"/>
    </source>
</evidence>
<feature type="region of interest" description="Disordered" evidence="2">
    <location>
        <begin position="841"/>
        <end position="863"/>
    </location>
</feature>
<feature type="region of interest" description="Disordered" evidence="2">
    <location>
        <begin position="264"/>
        <end position="363"/>
    </location>
</feature>
<feature type="compositionally biased region" description="Acidic residues" evidence="2">
    <location>
        <begin position="1464"/>
        <end position="1484"/>
    </location>
</feature>
<feature type="compositionally biased region" description="Basic residues" evidence="2">
    <location>
        <begin position="322"/>
        <end position="332"/>
    </location>
</feature>
<evidence type="ECO:0000259" key="4">
    <source>
        <dbReference type="PROSITE" id="PS50114"/>
    </source>
</evidence>
<name>A0A1V8SJT1_9PEZI</name>
<dbReference type="GO" id="GO:0005634">
    <property type="term" value="C:nucleus"/>
    <property type="evidence" value="ECO:0007669"/>
    <property type="project" value="InterPro"/>
</dbReference>
<feature type="compositionally biased region" description="Polar residues" evidence="2">
    <location>
        <begin position="1335"/>
        <end position="1353"/>
    </location>
</feature>
<dbReference type="SMART" id="SM00401">
    <property type="entry name" value="ZnF_GATA"/>
    <property type="match status" value="1"/>
</dbReference>
<dbReference type="EMBL" id="NAJO01000040">
    <property type="protein sequence ID" value="OQN99402.1"/>
    <property type="molecule type" value="Genomic_DNA"/>
</dbReference>
<evidence type="ECO:0000256" key="1">
    <source>
        <dbReference type="PROSITE-ProRule" id="PRU00094"/>
    </source>
</evidence>
<dbReference type="GO" id="GO:0042393">
    <property type="term" value="F:histone binding"/>
    <property type="evidence" value="ECO:0007669"/>
    <property type="project" value="InterPro"/>
</dbReference>
<dbReference type="InterPro" id="IPR018465">
    <property type="entry name" value="Scm3/HJURP"/>
</dbReference>
<feature type="compositionally biased region" description="Polar residues" evidence="2">
    <location>
        <begin position="1307"/>
        <end position="1327"/>
    </location>
</feature>
<feature type="compositionally biased region" description="Basic and acidic residues" evidence="2">
    <location>
        <begin position="1495"/>
        <end position="1504"/>
    </location>
</feature>
<evidence type="ECO:0008006" key="7">
    <source>
        <dbReference type="Google" id="ProtNLM"/>
    </source>
</evidence>
<dbReference type="Pfam" id="PF10384">
    <property type="entry name" value="Scm3"/>
    <property type="match status" value="1"/>
</dbReference>
<dbReference type="Gene3D" id="3.30.50.10">
    <property type="entry name" value="Erythroid Transcription Factor GATA-1, subunit A"/>
    <property type="match status" value="1"/>
</dbReference>
<feature type="compositionally biased region" description="Acidic residues" evidence="2">
    <location>
        <begin position="1558"/>
        <end position="1567"/>
    </location>
</feature>
<dbReference type="SMART" id="SM00717">
    <property type="entry name" value="SANT"/>
    <property type="match status" value="4"/>
</dbReference>
<feature type="compositionally biased region" description="Polar residues" evidence="2">
    <location>
        <begin position="843"/>
        <end position="855"/>
    </location>
</feature>
<feature type="compositionally biased region" description="Basic and acidic residues" evidence="2">
    <location>
        <begin position="177"/>
        <end position="187"/>
    </location>
</feature>
<dbReference type="Gene3D" id="1.10.10.60">
    <property type="entry name" value="Homeodomain-like"/>
    <property type="match status" value="1"/>
</dbReference>
<keyword evidence="6" id="KW-1185">Reference proteome</keyword>
<dbReference type="Pfam" id="PF00320">
    <property type="entry name" value="GATA"/>
    <property type="match status" value="1"/>
</dbReference>
<dbReference type="Proteomes" id="UP000192596">
    <property type="component" value="Unassembled WGS sequence"/>
</dbReference>
<feature type="compositionally biased region" description="Polar residues" evidence="2">
    <location>
        <begin position="129"/>
        <end position="149"/>
    </location>
</feature>
<feature type="domain" description="GATA-type" evidence="4">
    <location>
        <begin position="380"/>
        <end position="421"/>
    </location>
</feature>
<dbReference type="InterPro" id="IPR001005">
    <property type="entry name" value="SANT/Myb"/>
</dbReference>
<dbReference type="InParanoid" id="A0A1V8SJT1"/>
<dbReference type="InterPro" id="IPR000679">
    <property type="entry name" value="Znf_GATA"/>
</dbReference>
<dbReference type="CDD" id="cd00167">
    <property type="entry name" value="SANT"/>
    <property type="match status" value="3"/>
</dbReference>
<feature type="region of interest" description="Disordered" evidence="2">
    <location>
        <begin position="1416"/>
        <end position="1736"/>
    </location>
</feature>
<evidence type="ECO:0000256" key="2">
    <source>
        <dbReference type="SAM" id="MobiDB-lite"/>
    </source>
</evidence>
<dbReference type="PROSITE" id="PS50090">
    <property type="entry name" value="MYB_LIKE"/>
    <property type="match status" value="1"/>
</dbReference>
<dbReference type="SUPFAM" id="SSF57716">
    <property type="entry name" value="Glucocorticoid receptor-like (DNA-binding domain)"/>
    <property type="match status" value="1"/>
</dbReference>
<comment type="caution">
    <text evidence="5">The sequence shown here is derived from an EMBL/GenBank/DDBJ whole genome shotgun (WGS) entry which is preliminary data.</text>
</comment>
<feature type="compositionally biased region" description="Basic and acidic residues" evidence="2">
    <location>
        <begin position="1511"/>
        <end position="1525"/>
    </location>
</feature>
<evidence type="ECO:0000259" key="3">
    <source>
        <dbReference type="PROSITE" id="PS50090"/>
    </source>
</evidence>
<proteinExistence type="predicted"/>
<dbReference type="OrthoDB" id="2420608at2759"/>
<feature type="region of interest" description="Disordered" evidence="2">
    <location>
        <begin position="992"/>
        <end position="1049"/>
    </location>
</feature>
<dbReference type="Gene3D" id="1.10.20.10">
    <property type="entry name" value="Histone, subunit A"/>
    <property type="match status" value="1"/>
</dbReference>
<feature type="compositionally biased region" description="Low complexity" evidence="2">
    <location>
        <begin position="1271"/>
        <end position="1285"/>
    </location>
</feature>
<dbReference type="InterPro" id="IPR009057">
    <property type="entry name" value="Homeodomain-like_sf"/>
</dbReference>
<dbReference type="GO" id="GO:0046982">
    <property type="term" value="F:protein heterodimerization activity"/>
    <property type="evidence" value="ECO:0007669"/>
    <property type="project" value="InterPro"/>
</dbReference>
<dbReference type="PROSITE" id="PS50114">
    <property type="entry name" value="GATA_ZN_FINGER_2"/>
    <property type="match status" value="1"/>
</dbReference>
<keyword evidence="1" id="KW-0479">Metal-binding</keyword>
<dbReference type="InterPro" id="IPR013088">
    <property type="entry name" value="Znf_NHR/GATA"/>
</dbReference>
<dbReference type="InterPro" id="IPR050560">
    <property type="entry name" value="MYB_TF"/>
</dbReference>
<dbReference type="GO" id="GO:0000981">
    <property type="term" value="F:DNA-binding transcription factor activity, RNA polymerase II-specific"/>
    <property type="evidence" value="ECO:0007669"/>
    <property type="project" value="TreeGrafter"/>
</dbReference>
<sequence length="1736" mass="189274">MEQYFRTRADVDDPDLQQVRRKNDSKLKSRFEHIFAKYEKDFTGVGDEIDLDTGEIIVDNGHLESMRHEVDPGKEAGAQLVRAFADDLEIAGAESGSDDDADEPTDAGATTEATPEVDDQLEIDEESESGYTSSGIITNDSRPASSRSTPVDLDMSSMVAGETLRTDAARTRKRKRGLPDHTLRERAGSQVTSQSASSSSSSRAASPMTLLENIPFLKESMRAMQEKARPGEALDAGTIKQLGQSIASQLAQYMSGADVTSTQASAVISQPRHLSPWEFPELPGDRRTRTPSPPPLQMPSSVARLVMSPGGGGSLWAPMVHPRQRKRRRTKLRQVSVDLALESDGDDPLSSDSPHHSVEPSHVPEDTAQLRLELQDAAQTEPKRACTNCGDSSTPNFRKGPNGDLCNACGMYYYRYGLLKPPYNPEPSPPRPEPQPGTFSVLVPSGHSAFGFGELTDYDIPMTPATDRGSVYTANTARRVVAGNARMSRFTQDEDEIIIKCREVDDLPWEAIGRLVSGRSAYAVQGHYSRTLRSGASVARTALLEQGYRVLRLESVVKEPEIIVIDDDERDEMLQAGTESSSVIDPALTGESLFIPDTASQSVKSARRTAYPTPEDGVCRVFKRFSAQEDADIRKLREDDRLSWAEIAPKVPGRTLLSVQKHYRRQLVPKSLQMFDEDGNPVIASHVEPFSGFRNEQKEEEEDNLLRKMREGECMTFAEMTEYLTGRTEEFLGKRYAYLKACDILSSHKRTPPLSASGLESPGGAQRLTVGEIYGASRARPLPSAFSAVKKPLPWQYNSGLANPSYGSAALARNRASVPQMPSKTPQQSRYTAGEMGFAPQTPVAQSQSRASPATTPLAEPANLDHPQSLAMFQTPAAPIPRPEHPPRPAAVGSGAWEATQPLDKGSLPFVPARKGSLHIEGGDDDDEVTHPVNVASGSLRSNAITALSTNHQASAIPAILPSQIPHTCFVPFGDQQADLAVAAICDRVTETEDATTPPTLKVLMDPESLSPPADRQALRSASVESTEVGASPEAGESPSEAAPSFSHEEDRLIRRWREKEGCCWAEIGLRLPHRSQQEVTDRYYDMIVGSASKTRPTKLHDPEHRPGLRYSDAESNRMLAMHEQGLSFQQMAELMPGRSSTSLQNHFFGTLLTAKKIRHLRSEPITSRSGPANAPLLRQALDNSVRRMSSGEAGLSMSGYTQFSIEPPRVRKAVSPTNLDPQHLGHDQAKSLLESAFPSSPPGRVAVKQEVIDLTMDNSHVELVPSLPLSHHSQAKSSQSAPQHRLAMQPPPPVAPRTERIITPEPLSTWSSTADAPNRTLIQTPSPHFHLSGTAYSHDSNRTPPTHSSVRHTSPLERTLAYETPARFGYGSMPYFVAPTASMVTPPIEHRSMLPLKNSLASAIVMDTHAAEPTALELANRQPKPRNGTSRRQRHDGAVQKPNRKLKKQAVDSTAASVPGVGESEEEPAALTEEETDSGDEILVEQPRKRGRVGRSDRGRSEDEWTPANESHEVTNALRHDKITNIDSDVLVNDPPFQPRKRLRTSQQPSPPLLDAADSDDMDELAGEGPGPRAATVMHPTPPASTASLLSSDPLHKPGLEPGSSGRDNNAVVVPARPASNQSTSSLLPGGFARRKSSRHSFPFARLREPSVASGRRRSMTPSGVARESGKAIRATTPRFEQLRRPSRELVQVRGSEGSNRDDGSRRGSGPFAKGRRTITASRAKNVSSHDDELA</sequence>
<accession>A0A1V8SJT1</accession>
<feature type="region of interest" description="Disordered" evidence="2">
    <location>
        <begin position="877"/>
        <end position="896"/>
    </location>
</feature>
<keyword evidence="1" id="KW-0862">Zinc</keyword>
<dbReference type="GO" id="GO:0008270">
    <property type="term" value="F:zinc ion binding"/>
    <property type="evidence" value="ECO:0007669"/>
    <property type="project" value="UniProtKB-KW"/>
</dbReference>
<feature type="region of interest" description="Disordered" evidence="2">
    <location>
        <begin position="1270"/>
        <end position="1358"/>
    </location>
</feature>
<dbReference type="SUPFAM" id="SSF46689">
    <property type="entry name" value="Homeodomain-like"/>
    <property type="match status" value="1"/>
</dbReference>
<dbReference type="GO" id="GO:0000978">
    <property type="term" value="F:RNA polymerase II cis-regulatory region sequence-specific DNA binding"/>
    <property type="evidence" value="ECO:0007669"/>
    <property type="project" value="TreeGrafter"/>
</dbReference>
<gene>
    <name evidence="5" type="ORF">B0A48_14379</name>
</gene>
<evidence type="ECO:0000313" key="6">
    <source>
        <dbReference type="Proteomes" id="UP000192596"/>
    </source>
</evidence>
<reference evidence="6" key="1">
    <citation type="submission" date="2017-03" db="EMBL/GenBank/DDBJ databases">
        <title>Genomes of endolithic fungi from Antarctica.</title>
        <authorList>
            <person name="Coleine C."/>
            <person name="Masonjones S."/>
            <person name="Stajich J.E."/>
        </authorList>
    </citation>
    <scope>NUCLEOTIDE SEQUENCE [LARGE SCALE GENOMIC DNA]</scope>
    <source>
        <strain evidence="6">CCFEE 5527</strain>
    </source>
</reference>
<feature type="compositionally biased region" description="Acidic residues" evidence="2">
    <location>
        <begin position="96"/>
        <end position="105"/>
    </location>
</feature>
<dbReference type="PANTHER" id="PTHR45614">
    <property type="entry name" value="MYB PROTEIN-RELATED"/>
    <property type="match status" value="1"/>
</dbReference>
<feature type="compositionally biased region" description="Low complexity" evidence="2">
    <location>
        <begin position="193"/>
        <end position="206"/>
    </location>
</feature>
<feature type="compositionally biased region" description="Acidic residues" evidence="2">
    <location>
        <begin position="115"/>
        <end position="128"/>
    </location>
</feature>
<organism evidence="5 6">
    <name type="scientific">Cryoendolithus antarcticus</name>
    <dbReference type="NCBI Taxonomy" id="1507870"/>
    <lineage>
        <taxon>Eukaryota</taxon>
        <taxon>Fungi</taxon>
        <taxon>Dikarya</taxon>
        <taxon>Ascomycota</taxon>
        <taxon>Pezizomycotina</taxon>
        <taxon>Dothideomycetes</taxon>
        <taxon>Dothideomycetidae</taxon>
        <taxon>Cladosporiales</taxon>
        <taxon>Cladosporiaceae</taxon>
        <taxon>Cryoendolithus</taxon>
    </lineage>
</organism>
<protein>
    <recommendedName>
        <fullName evidence="7">GATA-type domain-containing protein</fullName>
    </recommendedName>
</protein>
<feature type="compositionally biased region" description="Basic and acidic residues" evidence="2">
    <location>
        <begin position="353"/>
        <end position="363"/>
    </location>
</feature>
<feature type="domain" description="Myb-like" evidence="3">
    <location>
        <begin position="1038"/>
        <end position="1088"/>
    </location>
</feature>
<dbReference type="CDD" id="cd00202">
    <property type="entry name" value="ZnF_GATA"/>
    <property type="match status" value="1"/>
</dbReference>